<dbReference type="GO" id="GO:0003723">
    <property type="term" value="F:RNA binding"/>
    <property type="evidence" value="ECO:0007669"/>
    <property type="project" value="InterPro"/>
</dbReference>
<dbReference type="InterPro" id="IPR013810">
    <property type="entry name" value="Ribosomal_uS5_N"/>
</dbReference>
<evidence type="ECO:0000256" key="5">
    <source>
        <dbReference type="ARBA" id="ARBA00023274"/>
    </source>
</evidence>
<comment type="function">
    <text evidence="6">Component of the mitochondrial ribosome (mitoribosome), a dedicated translation machinery responsible for the synthesis of mitochondrial genome-encoded proteins, including at least some of the essential transmembrane subunits of the mitochondrial respiratory chain. The mitoribosomes are attached to the mitochondrial inner membrane and translation products are cotranslationally integrated into the membrane.</text>
</comment>
<dbReference type="STRING" id="984486.A0A1E3QRW0"/>
<dbReference type="Gene3D" id="3.30.160.20">
    <property type="match status" value="1"/>
</dbReference>
<evidence type="ECO:0000256" key="9">
    <source>
        <dbReference type="RuleBase" id="RU003823"/>
    </source>
</evidence>
<comment type="similarity">
    <text evidence="2 9">Belongs to the universal ribosomal protein uS5 family.</text>
</comment>
<dbReference type="Pfam" id="PF00333">
    <property type="entry name" value="Ribosomal_S5"/>
    <property type="match status" value="1"/>
</dbReference>
<dbReference type="SUPFAM" id="SSF54768">
    <property type="entry name" value="dsRNA-binding domain-like"/>
    <property type="match status" value="1"/>
</dbReference>
<keyword evidence="12" id="KW-1185">Reference proteome</keyword>
<accession>A0A1E3QRW0</accession>
<evidence type="ECO:0000259" key="10">
    <source>
        <dbReference type="PROSITE" id="PS50881"/>
    </source>
</evidence>
<keyword evidence="5 8" id="KW-0687">Ribonucleoprotein</keyword>
<dbReference type="PROSITE" id="PS50881">
    <property type="entry name" value="S5_DSRBD"/>
    <property type="match status" value="1"/>
</dbReference>
<dbReference type="GO" id="GO:0005763">
    <property type="term" value="C:mitochondrial small ribosomal subunit"/>
    <property type="evidence" value="ECO:0007669"/>
    <property type="project" value="EnsemblFungi"/>
</dbReference>
<dbReference type="GO" id="GO:0006412">
    <property type="term" value="P:translation"/>
    <property type="evidence" value="ECO:0007669"/>
    <property type="project" value="InterPro"/>
</dbReference>
<dbReference type="InterPro" id="IPR005324">
    <property type="entry name" value="Ribosomal_uS5_C"/>
</dbReference>
<keyword evidence="4" id="KW-0496">Mitochondrion</keyword>
<dbReference type="SUPFAM" id="SSF54211">
    <property type="entry name" value="Ribosomal protein S5 domain 2-like"/>
    <property type="match status" value="1"/>
</dbReference>
<sequence length="287" mass="32135">MSQRFFSTSVTGLSQISLDQAKEHEQFLNKWYDPKLLQSLKLAEGAVDPLHYHEKKRSDSKAPDLINYNTYAKLPWEETMKNPLSMEDRLRLADKVSGGARAGTREIAQGLAKLTGLSETYISKLTVRPLLVKKVVNQTKKGKIQSMYAMVVVGDKNGMVGLGEGKSRENARVALKQAHWNAVKNMVHVPRYEDRTILGSIDHRFHAVKLFLRSAPSGFGLKVNHNIFEICQCAGIKDLGGKVYKSRNSMNVAKAFIEAISKQKTLEELAVARGKKVVDLRKAYYSA</sequence>
<evidence type="ECO:0000256" key="3">
    <source>
        <dbReference type="ARBA" id="ARBA00022980"/>
    </source>
</evidence>
<evidence type="ECO:0000256" key="2">
    <source>
        <dbReference type="ARBA" id="ARBA00008945"/>
    </source>
</evidence>
<comment type="subcellular location">
    <subcellularLocation>
        <location evidence="1">Mitochondrion</location>
    </subcellularLocation>
</comment>
<evidence type="ECO:0000256" key="8">
    <source>
        <dbReference type="PROSITE-ProRule" id="PRU00268"/>
    </source>
</evidence>
<reference evidence="12" key="1">
    <citation type="submission" date="2016-05" db="EMBL/GenBank/DDBJ databases">
        <title>Comparative genomics of biotechnologically important yeasts.</title>
        <authorList>
            <consortium name="DOE Joint Genome Institute"/>
            <person name="Riley R."/>
            <person name="Haridas S."/>
            <person name="Wolfe K.H."/>
            <person name="Lopes M.R."/>
            <person name="Hittinger C.T."/>
            <person name="Goker M."/>
            <person name="Salamov A."/>
            <person name="Wisecaver J."/>
            <person name="Long T.M."/>
            <person name="Aerts A.L."/>
            <person name="Barry K."/>
            <person name="Choi C."/>
            <person name="Clum A."/>
            <person name="Coughlan A.Y."/>
            <person name="Deshpande S."/>
            <person name="Douglass A.P."/>
            <person name="Hanson S.J."/>
            <person name="Klenk H.-P."/>
            <person name="Labutti K."/>
            <person name="Lapidus A."/>
            <person name="Lindquist E."/>
            <person name="Lipzen A."/>
            <person name="Meier-Kolthoff J.P."/>
            <person name="Ohm R.A."/>
            <person name="Otillar R.P."/>
            <person name="Pangilinan J."/>
            <person name="Peng Y."/>
            <person name="Rokas A."/>
            <person name="Rosa C.A."/>
            <person name="Scheuner C."/>
            <person name="Sibirny A.A."/>
            <person name="Slot J.C."/>
            <person name="Stielow J.B."/>
            <person name="Sun H."/>
            <person name="Kurtzman C.P."/>
            <person name="Blackwell M."/>
            <person name="Grigoriev I.V."/>
            <person name="Jeffries T.W."/>
        </authorList>
    </citation>
    <scope>NUCLEOTIDE SEQUENCE [LARGE SCALE GENOMIC DNA]</scope>
    <source>
        <strain evidence="12">NRRL Y-12698</strain>
    </source>
</reference>
<evidence type="ECO:0000256" key="7">
    <source>
        <dbReference type="ARBA" id="ARBA00039335"/>
    </source>
</evidence>
<dbReference type="Proteomes" id="UP000094336">
    <property type="component" value="Unassembled WGS sequence"/>
</dbReference>
<evidence type="ECO:0000313" key="12">
    <source>
        <dbReference type="Proteomes" id="UP000094336"/>
    </source>
</evidence>
<keyword evidence="3 8" id="KW-0689">Ribosomal protein</keyword>
<dbReference type="EMBL" id="KV454431">
    <property type="protein sequence ID" value="ODQ79677.1"/>
    <property type="molecule type" value="Genomic_DNA"/>
</dbReference>
<dbReference type="PANTHER" id="PTHR48277:SF1">
    <property type="entry name" value="MITOCHONDRIAL RIBOSOMAL PROTEIN S5"/>
    <property type="match status" value="1"/>
</dbReference>
<proteinExistence type="inferred from homology"/>
<dbReference type="Gene3D" id="3.30.230.10">
    <property type="match status" value="1"/>
</dbReference>
<dbReference type="Pfam" id="PF03719">
    <property type="entry name" value="Ribosomal_S5_C"/>
    <property type="match status" value="1"/>
</dbReference>
<dbReference type="RefSeq" id="XP_018985005.1">
    <property type="nucleotide sequence ID" value="XM_019131118.1"/>
</dbReference>
<gene>
    <name evidence="11" type="ORF">BABINDRAFT_180259</name>
</gene>
<dbReference type="FunFam" id="3.30.160.20:FF:000022">
    <property type="entry name" value="28S ribosomal protein S5, mitochondrial"/>
    <property type="match status" value="1"/>
</dbReference>
<dbReference type="GeneID" id="30148971"/>
<feature type="domain" description="S5 DRBM" evidence="10">
    <location>
        <begin position="125"/>
        <end position="189"/>
    </location>
</feature>
<dbReference type="PANTHER" id="PTHR48277">
    <property type="entry name" value="MITOCHONDRIAL RIBOSOMAL PROTEIN S5"/>
    <property type="match status" value="1"/>
</dbReference>
<evidence type="ECO:0000256" key="1">
    <source>
        <dbReference type="ARBA" id="ARBA00004173"/>
    </source>
</evidence>
<dbReference type="AlphaFoldDB" id="A0A1E3QRW0"/>
<evidence type="ECO:0000313" key="11">
    <source>
        <dbReference type="EMBL" id="ODQ79677.1"/>
    </source>
</evidence>
<dbReference type="FunFam" id="3.30.230.10:FF:000041">
    <property type="entry name" value="37S ribosomal protein S5"/>
    <property type="match status" value="1"/>
</dbReference>
<dbReference type="InterPro" id="IPR020568">
    <property type="entry name" value="Ribosomal_Su5_D2-typ_SF"/>
</dbReference>
<evidence type="ECO:0000256" key="4">
    <source>
        <dbReference type="ARBA" id="ARBA00023128"/>
    </source>
</evidence>
<protein>
    <recommendedName>
        <fullName evidence="7">Small ribosomal subunit protein uS5m</fullName>
    </recommendedName>
</protein>
<name>A0A1E3QRW0_9ASCO</name>
<dbReference type="GO" id="GO:0003735">
    <property type="term" value="F:structural constituent of ribosome"/>
    <property type="evidence" value="ECO:0007669"/>
    <property type="project" value="UniProtKB-UniRule"/>
</dbReference>
<dbReference type="InterPro" id="IPR014721">
    <property type="entry name" value="Ribsml_uS5_D2-typ_fold_subgr"/>
</dbReference>
<organism evidence="11 12">
    <name type="scientific">Babjeviella inositovora NRRL Y-12698</name>
    <dbReference type="NCBI Taxonomy" id="984486"/>
    <lineage>
        <taxon>Eukaryota</taxon>
        <taxon>Fungi</taxon>
        <taxon>Dikarya</taxon>
        <taxon>Ascomycota</taxon>
        <taxon>Saccharomycotina</taxon>
        <taxon>Pichiomycetes</taxon>
        <taxon>Serinales incertae sedis</taxon>
        <taxon>Babjeviella</taxon>
    </lineage>
</organism>
<evidence type="ECO:0000256" key="6">
    <source>
        <dbReference type="ARBA" id="ARBA00037226"/>
    </source>
</evidence>
<dbReference type="InterPro" id="IPR000851">
    <property type="entry name" value="Ribosomal_uS5"/>
</dbReference>
<dbReference type="OrthoDB" id="309483at2759"/>